<dbReference type="OrthoDB" id="60033at2759"/>
<accession>A0A8H7UFT3</accession>
<evidence type="ECO:0000256" key="5">
    <source>
        <dbReference type="ARBA" id="ARBA00023242"/>
    </source>
</evidence>
<feature type="compositionally biased region" description="Low complexity" evidence="7">
    <location>
        <begin position="101"/>
        <end position="113"/>
    </location>
</feature>
<dbReference type="PANTHER" id="PTHR10015">
    <property type="entry name" value="HEAT SHOCK TRANSCRIPTION FACTOR"/>
    <property type="match status" value="1"/>
</dbReference>
<keyword evidence="4" id="KW-0804">Transcription</keyword>
<feature type="domain" description="HSF-type DNA-binding" evidence="8">
    <location>
        <begin position="33"/>
        <end position="57"/>
    </location>
</feature>
<dbReference type="InterPro" id="IPR036388">
    <property type="entry name" value="WH-like_DNA-bd_sf"/>
</dbReference>
<comment type="similarity">
    <text evidence="6">Belongs to the HSF family.</text>
</comment>
<keyword evidence="3" id="KW-0238">DNA-binding</keyword>
<dbReference type="GO" id="GO:0043565">
    <property type="term" value="F:sequence-specific DNA binding"/>
    <property type="evidence" value="ECO:0007669"/>
    <property type="project" value="InterPro"/>
</dbReference>
<evidence type="ECO:0000256" key="3">
    <source>
        <dbReference type="ARBA" id="ARBA00023125"/>
    </source>
</evidence>
<gene>
    <name evidence="9" type="ORF">INT44_001448</name>
</gene>
<evidence type="ECO:0000256" key="6">
    <source>
        <dbReference type="RuleBase" id="RU004020"/>
    </source>
</evidence>
<dbReference type="PANTHER" id="PTHR10015:SF361">
    <property type="entry name" value="TRANSCRIPTION FACTOR SKN7"/>
    <property type="match status" value="1"/>
</dbReference>
<dbReference type="InterPro" id="IPR036390">
    <property type="entry name" value="WH_DNA-bd_sf"/>
</dbReference>
<evidence type="ECO:0000256" key="1">
    <source>
        <dbReference type="ARBA" id="ARBA00004123"/>
    </source>
</evidence>
<dbReference type="GO" id="GO:0005634">
    <property type="term" value="C:nucleus"/>
    <property type="evidence" value="ECO:0007669"/>
    <property type="project" value="UniProtKB-SubCell"/>
</dbReference>
<dbReference type="InterPro" id="IPR000232">
    <property type="entry name" value="HSF_DNA-bd"/>
</dbReference>
<dbReference type="Pfam" id="PF00447">
    <property type="entry name" value="HSF_DNA-bind"/>
    <property type="match status" value="1"/>
</dbReference>
<evidence type="ECO:0000256" key="2">
    <source>
        <dbReference type="ARBA" id="ARBA00023015"/>
    </source>
</evidence>
<dbReference type="AlphaFoldDB" id="A0A8H7UFT3"/>
<name>A0A8H7UFT3_9FUNG</name>
<evidence type="ECO:0000313" key="10">
    <source>
        <dbReference type="Proteomes" id="UP000612746"/>
    </source>
</evidence>
<dbReference type="Gene3D" id="1.10.10.10">
    <property type="entry name" value="Winged helix-like DNA-binding domain superfamily/Winged helix DNA-binding domain"/>
    <property type="match status" value="1"/>
</dbReference>
<keyword evidence="10" id="KW-1185">Reference proteome</keyword>
<dbReference type="PROSITE" id="PS00434">
    <property type="entry name" value="HSF_DOMAIN"/>
    <property type="match status" value="1"/>
</dbReference>
<dbReference type="EMBL" id="JAEPRA010000011">
    <property type="protein sequence ID" value="KAG2178298.1"/>
    <property type="molecule type" value="Genomic_DNA"/>
</dbReference>
<organism evidence="9 10">
    <name type="scientific">Umbelopsis vinacea</name>
    <dbReference type="NCBI Taxonomy" id="44442"/>
    <lineage>
        <taxon>Eukaryota</taxon>
        <taxon>Fungi</taxon>
        <taxon>Fungi incertae sedis</taxon>
        <taxon>Mucoromycota</taxon>
        <taxon>Mucoromycotina</taxon>
        <taxon>Umbelopsidomycetes</taxon>
        <taxon>Umbelopsidales</taxon>
        <taxon>Umbelopsidaceae</taxon>
        <taxon>Umbelopsis</taxon>
    </lineage>
</organism>
<comment type="subcellular location">
    <subcellularLocation>
        <location evidence="1">Nucleus</location>
    </subcellularLocation>
</comment>
<evidence type="ECO:0000259" key="8">
    <source>
        <dbReference type="PROSITE" id="PS00434"/>
    </source>
</evidence>
<dbReference type="SUPFAM" id="SSF46785">
    <property type="entry name" value="Winged helix' DNA-binding domain"/>
    <property type="match status" value="1"/>
</dbReference>
<proteinExistence type="inferred from homology"/>
<dbReference type="Proteomes" id="UP000612746">
    <property type="component" value="Unassembled WGS sequence"/>
</dbReference>
<protein>
    <recommendedName>
        <fullName evidence="8">HSF-type DNA-binding domain-containing protein</fullName>
    </recommendedName>
</protein>
<keyword evidence="2" id="KW-0805">Transcription regulation</keyword>
<reference evidence="9" key="1">
    <citation type="submission" date="2020-12" db="EMBL/GenBank/DDBJ databases">
        <title>Metabolic potential, ecology and presence of endohyphal bacteria is reflected in genomic diversity of Mucoromycotina.</title>
        <authorList>
            <person name="Muszewska A."/>
            <person name="Okrasinska A."/>
            <person name="Steczkiewicz K."/>
            <person name="Drgas O."/>
            <person name="Orlowska M."/>
            <person name="Perlinska-Lenart U."/>
            <person name="Aleksandrzak-Piekarczyk T."/>
            <person name="Szatraj K."/>
            <person name="Zielenkiewicz U."/>
            <person name="Pilsyk S."/>
            <person name="Malc E."/>
            <person name="Mieczkowski P."/>
            <person name="Kruszewska J.S."/>
            <person name="Biernat P."/>
            <person name="Pawlowska J."/>
        </authorList>
    </citation>
    <scope>NUCLEOTIDE SEQUENCE</scope>
    <source>
        <strain evidence="9">WA0000051536</strain>
    </source>
</reference>
<dbReference type="PRINTS" id="PR00056">
    <property type="entry name" value="HSFDOMAIN"/>
</dbReference>
<feature type="region of interest" description="Disordered" evidence="7">
    <location>
        <begin position="93"/>
        <end position="129"/>
    </location>
</feature>
<dbReference type="FunFam" id="1.10.10.10:FF:000027">
    <property type="entry name" value="Heat shock transcription factor 1"/>
    <property type="match status" value="1"/>
</dbReference>
<comment type="caution">
    <text evidence="9">The sequence shown here is derived from an EMBL/GenBank/DDBJ whole genome shotgun (WGS) entry which is preliminary data.</text>
</comment>
<evidence type="ECO:0000313" key="9">
    <source>
        <dbReference type="EMBL" id="KAG2178298.1"/>
    </source>
</evidence>
<dbReference type="GO" id="GO:0003700">
    <property type="term" value="F:DNA-binding transcription factor activity"/>
    <property type="evidence" value="ECO:0007669"/>
    <property type="project" value="InterPro"/>
</dbReference>
<keyword evidence="5" id="KW-0539">Nucleus</keyword>
<feature type="compositionally biased region" description="Polar residues" evidence="7">
    <location>
        <begin position="114"/>
        <end position="129"/>
    </location>
</feature>
<dbReference type="SMART" id="SM00415">
    <property type="entry name" value="HSF"/>
    <property type="match status" value="1"/>
</dbReference>
<evidence type="ECO:0000256" key="7">
    <source>
        <dbReference type="SAM" id="MobiDB-lite"/>
    </source>
</evidence>
<evidence type="ECO:0000256" key="4">
    <source>
        <dbReference type="ARBA" id="ARBA00023163"/>
    </source>
</evidence>
<sequence>MLEDNSYSETVTWGYNGDSFVVKEPNEFAKNILPKHFKHSNFASFVRQLNKYDFHKVRNADDGNKPYGDQAWEFRHPKFQYNKKEMLELIRRKVPAKGPKNNNATTSYNNDNTQSNTGLESSNGEDNQQDLAGNWKVATQQIQTQVDYLQKLQNQMANYLQGVSKSYGMVLDEVLSFKKNMAAQDNLLHNLVQYMVHQERGMTNFFSSNIDGNPLVTGKIYIYIFILKLSYISQNENKRSESDVSKAPVHLLANR</sequence>